<reference evidence="7 9" key="2">
    <citation type="submission" date="2018-06" db="EMBL/GenBank/DDBJ databases">
        <authorList>
            <consortium name="Pathogen Informatics"/>
            <person name="Doyle S."/>
        </authorList>
    </citation>
    <scope>NUCLEOTIDE SEQUENCE [LARGE SCALE GENOMIC DNA]</scope>
    <source>
        <strain evidence="7 9">NCTC12376</strain>
    </source>
</reference>
<dbReference type="EMBL" id="LNYR01000046">
    <property type="protein sequence ID" value="KTD43664.1"/>
    <property type="molecule type" value="Genomic_DNA"/>
</dbReference>
<proteinExistence type="predicted"/>
<keyword evidence="4" id="KW-0663">Pyridoxal phosphate</keyword>
<dbReference type="InterPro" id="IPR004839">
    <property type="entry name" value="Aminotransferase_I/II_large"/>
</dbReference>
<dbReference type="GO" id="GO:0030170">
    <property type="term" value="F:pyridoxal phosphate binding"/>
    <property type="evidence" value="ECO:0007669"/>
    <property type="project" value="InterPro"/>
</dbReference>
<dbReference type="AlphaFoldDB" id="A0A378KVE4"/>
<keyword evidence="8" id="KW-1185">Reference proteome</keyword>
<dbReference type="GO" id="GO:1901605">
    <property type="term" value="P:alpha-amino acid metabolic process"/>
    <property type="evidence" value="ECO:0007669"/>
    <property type="project" value="TreeGrafter"/>
</dbReference>
<evidence type="ECO:0000256" key="4">
    <source>
        <dbReference type="ARBA" id="ARBA00022898"/>
    </source>
</evidence>
<evidence type="ECO:0000313" key="8">
    <source>
        <dbReference type="Proteomes" id="UP000054639"/>
    </source>
</evidence>
<dbReference type="Proteomes" id="UP000254230">
    <property type="component" value="Unassembled WGS sequence"/>
</dbReference>
<keyword evidence="2 7" id="KW-0032">Aminotransferase</keyword>
<evidence type="ECO:0000256" key="1">
    <source>
        <dbReference type="ARBA" id="ARBA00001933"/>
    </source>
</evidence>
<dbReference type="Gene3D" id="3.90.1150.10">
    <property type="entry name" value="Aspartate Aminotransferase, domain 1"/>
    <property type="match status" value="1"/>
</dbReference>
<name>A0A378KVE4_9GAMM</name>
<evidence type="ECO:0000256" key="3">
    <source>
        <dbReference type="ARBA" id="ARBA00022679"/>
    </source>
</evidence>
<dbReference type="PANTHER" id="PTHR42790">
    <property type="entry name" value="AMINOTRANSFERASE"/>
    <property type="match status" value="1"/>
</dbReference>
<dbReference type="InterPro" id="IPR015421">
    <property type="entry name" value="PyrdxlP-dep_Trfase_major"/>
</dbReference>
<feature type="domain" description="Aminotransferase class I/classII large" evidence="5">
    <location>
        <begin position="21"/>
        <end position="363"/>
    </location>
</feature>
<protein>
    <submittedName>
        <fullName evidence="7">Aspartate aminotransferase</fullName>
        <ecNumber evidence="7">2.6.1.39</ecNumber>
    </submittedName>
</protein>
<sequence length="403" mass="46562">MNERIQPLEIQTYIKLAQKNDVISFAAGLPDLSVLPLSQLKEVYLQLAEESDRSFQYQSTSVHLKTKIQNIMAKKSVPCQLDEILIINGAQQGIFLTAHLWFREKASLLIEEFVYPGFLQVANLFNLNYLPIPSLFNEGIDLDYLETILKTKKTLPYLYIVCNGHNPQGITWNTQLRKELAALADRYNFIIIEDDPYGFLSFSDEEYLPMRSYTKNAIYISSFSKIISPALRTGWIVGDKEIIQKLEQLKDMNDLSVSNPNHLVVNRFLDSFSLPQVIEPQVKLYNKKLECMITALNEHMEIEFNYVKPQHGMFVWLEFPHINIERHKEYLFEKSKTLFIPGSAFAVDKSINKQAMRLNFTYPSCEEIQLGIKKLNDSIINLPAFSRRSPRIASIHRQELTVA</sequence>
<dbReference type="Proteomes" id="UP000054639">
    <property type="component" value="Unassembled WGS sequence"/>
</dbReference>
<dbReference type="SUPFAM" id="SSF53383">
    <property type="entry name" value="PLP-dependent transferases"/>
    <property type="match status" value="1"/>
</dbReference>
<dbReference type="InterPro" id="IPR050859">
    <property type="entry name" value="Class-I_PLP-dep_aminotransf"/>
</dbReference>
<evidence type="ECO:0000313" key="9">
    <source>
        <dbReference type="Proteomes" id="UP000254230"/>
    </source>
</evidence>
<dbReference type="STRING" id="45072.Lqua_3018"/>
<organism evidence="7 9">
    <name type="scientific">Legionella quateirensis</name>
    <dbReference type="NCBI Taxonomy" id="45072"/>
    <lineage>
        <taxon>Bacteria</taxon>
        <taxon>Pseudomonadati</taxon>
        <taxon>Pseudomonadota</taxon>
        <taxon>Gammaproteobacteria</taxon>
        <taxon>Legionellales</taxon>
        <taxon>Legionellaceae</taxon>
        <taxon>Legionella</taxon>
    </lineage>
</organism>
<evidence type="ECO:0000259" key="5">
    <source>
        <dbReference type="Pfam" id="PF00155"/>
    </source>
</evidence>
<evidence type="ECO:0000313" key="6">
    <source>
        <dbReference type="EMBL" id="KTD43664.1"/>
    </source>
</evidence>
<reference evidence="6 8" key="1">
    <citation type="submission" date="2015-11" db="EMBL/GenBank/DDBJ databases">
        <title>Genomic analysis of 38 Legionella species identifies large and diverse effector repertoires.</title>
        <authorList>
            <person name="Burstein D."/>
            <person name="Amaro F."/>
            <person name="Zusman T."/>
            <person name="Lifshitz Z."/>
            <person name="Cohen O."/>
            <person name="Gilbert J.A."/>
            <person name="Pupko T."/>
            <person name="Shuman H.A."/>
            <person name="Segal G."/>
        </authorList>
    </citation>
    <scope>NUCLEOTIDE SEQUENCE [LARGE SCALE GENOMIC DNA]</scope>
    <source>
        <strain evidence="6 8">ATCC 49507</strain>
    </source>
</reference>
<dbReference type="InterPro" id="IPR015424">
    <property type="entry name" value="PyrdxlP-dep_Trfase"/>
</dbReference>
<evidence type="ECO:0000313" key="7">
    <source>
        <dbReference type="EMBL" id="STY17348.1"/>
    </source>
</evidence>
<dbReference type="EMBL" id="UGOW01000001">
    <property type="protein sequence ID" value="STY17348.1"/>
    <property type="molecule type" value="Genomic_DNA"/>
</dbReference>
<dbReference type="PANTHER" id="PTHR42790:SF19">
    <property type="entry name" value="KYNURENINE_ALPHA-AMINOADIPATE AMINOTRANSFERASE, MITOCHONDRIAL"/>
    <property type="match status" value="1"/>
</dbReference>
<dbReference type="CDD" id="cd00609">
    <property type="entry name" value="AAT_like"/>
    <property type="match status" value="1"/>
</dbReference>
<comment type="cofactor">
    <cofactor evidence="1">
        <name>pyridoxal 5'-phosphate</name>
        <dbReference type="ChEBI" id="CHEBI:597326"/>
    </cofactor>
</comment>
<dbReference type="Pfam" id="PF00155">
    <property type="entry name" value="Aminotran_1_2"/>
    <property type="match status" value="1"/>
</dbReference>
<accession>A0A378KVE4</accession>
<dbReference type="Gene3D" id="3.40.640.10">
    <property type="entry name" value="Type I PLP-dependent aspartate aminotransferase-like (Major domain)"/>
    <property type="match status" value="1"/>
</dbReference>
<evidence type="ECO:0000256" key="2">
    <source>
        <dbReference type="ARBA" id="ARBA00022576"/>
    </source>
</evidence>
<dbReference type="GO" id="GO:0047536">
    <property type="term" value="F:2-aminoadipate transaminase activity"/>
    <property type="evidence" value="ECO:0007669"/>
    <property type="project" value="UniProtKB-EC"/>
</dbReference>
<gene>
    <name evidence="7" type="primary">aspB</name>
    <name evidence="6" type="ORF">Lqua_3018</name>
    <name evidence="7" type="ORF">NCTC12376_01145</name>
</gene>
<dbReference type="EC" id="2.6.1.39" evidence="7"/>
<keyword evidence="3 7" id="KW-0808">Transferase</keyword>
<dbReference type="InterPro" id="IPR015422">
    <property type="entry name" value="PyrdxlP-dep_Trfase_small"/>
</dbReference>
<dbReference type="RefSeq" id="WP_058475143.1">
    <property type="nucleotide sequence ID" value="NZ_CAAAIL010000003.1"/>
</dbReference>